<dbReference type="KEGG" id="drg:H9K76_19140"/>
<keyword evidence="1" id="KW-0732">Signal</keyword>
<organism evidence="2 3">
    <name type="scientific">Diaphorobacter ruginosibacter</name>
    <dbReference type="NCBI Taxonomy" id="1715720"/>
    <lineage>
        <taxon>Bacteria</taxon>
        <taxon>Pseudomonadati</taxon>
        <taxon>Pseudomonadota</taxon>
        <taxon>Betaproteobacteria</taxon>
        <taxon>Burkholderiales</taxon>
        <taxon>Comamonadaceae</taxon>
        <taxon>Diaphorobacter</taxon>
    </lineage>
</organism>
<dbReference type="Gene3D" id="3.30.300.50">
    <property type="match status" value="1"/>
</dbReference>
<dbReference type="InterPro" id="IPR043504">
    <property type="entry name" value="Peptidase_S1_PA_chymotrypsin"/>
</dbReference>
<accession>A0A7G9RLZ3</accession>
<dbReference type="EMBL" id="CP060714">
    <property type="protein sequence ID" value="QNN56618.1"/>
    <property type="molecule type" value="Genomic_DNA"/>
</dbReference>
<proteinExistence type="predicted"/>
<feature type="signal peptide" evidence="1">
    <location>
        <begin position="1"/>
        <end position="25"/>
    </location>
</feature>
<reference evidence="2 3" key="1">
    <citation type="submission" date="2020-08" db="EMBL/GenBank/DDBJ databases">
        <title>Genome sequence of Diaphorobacter ruginosibacter DSM 27467T.</title>
        <authorList>
            <person name="Hyun D.-W."/>
            <person name="Bae J.-W."/>
        </authorList>
    </citation>
    <scope>NUCLEOTIDE SEQUENCE [LARGE SCALE GENOMIC DNA]</scope>
    <source>
        <strain evidence="2 3">DSM 27467</strain>
    </source>
</reference>
<gene>
    <name evidence="2" type="ORF">H9K76_19140</name>
</gene>
<dbReference type="CDD" id="cd21112">
    <property type="entry name" value="alphaLP-like"/>
    <property type="match status" value="1"/>
</dbReference>
<evidence type="ECO:0008006" key="4">
    <source>
        <dbReference type="Google" id="ProtNLM"/>
    </source>
</evidence>
<dbReference type="InterPro" id="IPR009003">
    <property type="entry name" value="Peptidase_S1_PA"/>
</dbReference>
<dbReference type="SUPFAM" id="SSF50494">
    <property type="entry name" value="Trypsin-like serine proteases"/>
    <property type="match status" value="1"/>
</dbReference>
<keyword evidence="3" id="KW-1185">Reference proteome</keyword>
<sequence length="427" mass="46095">MKSIFSFKNAIAVAAGMAISFIGYAADNDYRPEEATAGKPGFRTIDEAIDKVGIRKYLTPENAQVTSNAADNTERIISDLGEYYAGTWIAYDDKNAAYQVVATTSTKFSSKAIQDDKNIKVIVVKYSHKQLMDVYEDLLFKYITNSSAPFEITSASLDYQNNALVVRVNPGEIEKVSNALKELGYDMGMLYFIEARKPVPVATIYHGQPILLKGGVERQACTAGFNSIVDGLYYNVITAGHCIDLPSQVATEGNFNNGGPGIESSGMFIGNVWLDEFTNNHQIDAASVSNWNNAHTPSPILRSGGVPIRGVRSSPVASFVCADGWMSGWRCGDVTGPVTLSPVNQPGRPNRLAMLISTNLCGTRGDSGGPVVLYKDANLYGTGLISTANTSCEDVIGGGNPTSRISQFQPLDLYLAKYPGIQLVYQP</sequence>
<evidence type="ECO:0000313" key="2">
    <source>
        <dbReference type="EMBL" id="QNN56618.1"/>
    </source>
</evidence>
<feature type="chain" id="PRO_5029015902" description="Trypsin-like serine protease" evidence="1">
    <location>
        <begin position="26"/>
        <end position="427"/>
    </location>
</feature>
<name>A0A7G9RLZ3_9BURK</name>
<dbReference type="Proteomes" id="UP000515811">
    <property type="component" value="Chromosome"/>
</dbReference>
<dbReference type="Gene3D" id="2.40.10.10">
    <property type="entry name" value="Trypsin-like serine proteases"/>
    <property type="match status" value="2"/>
</dbReference>
<dbReference type="RefSeq" id="WP_187596884.1">
    <property type="nucleotide sequence ID" value="NZ_CP060714.1"/>
</dbReference>
<evidence type="ECO:0000313" key="3">
    <source>
        <dbReference type="Proteomes" id="UP000515811"/>
    </source>
</evidence>
<dbReference type="AlphaFoldDB" id="A0A7G9RLZ3"/>
<evidence type="ECO:0000256" key="1">
    <source>
        <dbReference type="SAM" id="SignalP"/>
    </source>
</evidence>
<dbReference type="InterPro" id="IPR035070">
    <property type="entry name" value="Streptogrisin_prodomain"/>
</dbReference>
<protein>
    <recommendedName>
        <fullName evidence="4">Trypsin-like serine protease</fullName>
    </recommendedName>
</protein>